<dbReference type="InterPro" id="IPR038298">
    <property type="entry name" value="Daxx_N_sf"/>
</dbReference>
<dbReference type="GO" id="GO:0016605">
    <property type="term" value="C:PML body"/>
    <property type="evidence" value="ECO:0007669"/>
    <property type="project" value="TreeGrafter"/>
</dbReference>
<feature type="compositionally biased region" description="Polar residues" evidence="1">
    <location>
        <begin position="136"/>
        <end position="146"/>
    </location>
</feature>
<dbReference type="EMBL" id="OC000806">
    <property type="protein sequence ID" value="CAD7258377.1"/>
    <property type="molecule type" value="Genomic_DNA"/>
</dbReference>
<dbReference type="PANTHER" id="PTHR12766:SF7">
    <property type="entry name" value="DEATH DOMAIN-ASSOCIATED PROTEIN 6"/>
    <property type="match status" value="1"/>
</dbReference>
<dbReference type="GO" id="GO:0042393">
    <property type="term" value="F:histone binding"/>
    <property type="evidence" value="ECO:0007669"/>
    <property type="project" value="InterPro"/>
</dbReference>
<evidence type="ECO:0000313" key="2">
    <source>
        <dbReference type="EMBL" id="CAD7258377.1"/>
    </source>
</evidence>
<dbReference type="PANTHER" id="PTHR12766">
    <property type="entry name" value="DEATH DOMAIN-ASSOCIATED PROTEIN 6 DAXX"/>
    <property type="match status" value="1"/>
</dbReference>
<organism evidence="2">
    <name type="scientific">Timema shepardi</name>
    <name type="common">Walking stick</name>
    <dbReference type="NCBI Taxonomy" id="629360"/>
    <lineage>
        <taxon>Eukaryota</taxon>
        <taxon>Metazoa</taxon>
        <taxon>Ecdysozoa</taxon>
        <taxon>Arthropoda</taxon>
        <taxon>Hexapoda</taxon>
        <taxon>Insecta</taxon>
        <taxon>Pterygota</taxon>
        <taxon>Neoptera</taxon>
        <taxon>Polyneoptera</taxon>
        <taxon>Phasmatodea</taxon>
        <taxon>Timematodea</taxon>
        <taxon>Timematoidea</taxon>
        <taxon>Timematidae</taxon>
        <taxon>Timema</taxon>
    </lineage>
</organism>
<feature type="region of interest" description="Disordered" evidence="1">
    <location>
        <begin position="135"/>
        <end position="162"/>
    </location>
</feature>
<feature type="region of interest" description="Disordered" evidence="1">
    <location>
        <begin position="1"/>
        <end position="31"/>
    </location>
</feature>
<dbReference type="AlphaFoldDB" id="A0A7R9FWV3"/>
<dbReference type="GO" id="GO:0003713">
    <property type="term" value="F:transcription coactivator activity"/>
    <property type="evidence" value="ECO:0007669"/>
    <property type="project" value="TreeGrafter"/>
</dbReference>
<evidence type="ECO:0000256" key="1">
    <source>
        <dbReference type="SAM" id="MobiDB-lite"/>
    </source>
</evidence>
<accession>A0A7R9FWV3</accession>
<proteinExistence type="predicted"/>
<dbReference type="Gene3D" id="1.20.58.2170">
    <property type="match status" value="1"/>
</dbReference>
<reference evidence="2" key="1">
    <citation type="submission" date="2020-11" db="EMBL/GenBank/DDBJ databases">
        <authorList>
            <person name="Tran Van P."/>
        </authorList>
    </citation>
    <scope>NUCLEOTIDE SEQUENCE</scope>
</reference>
<dbReference type="Gene3D" id="1.10.8.810">
    <property type="entry name" value="Daxx helical bundle domain"/>
    <property type="match status" value="1"/>
</dbReference>
<gene>
    <name evidence="2" type="ORF">TSIB3V08_LOCUS2614</name>
</gene>
<name>A0A7R9FWV3_TIMSH</name>
<dbReference type="GO" id="GO:0003714">
    <property type="term" value="F:transcription corepressor activity"/>
    <property type="evidence" value="ECO:0007669"/>
    <property type="project" value="TreeGrafter"/>
</dbReference>
<protein>
    <submittedName>
        <fullName evidence="2">Uncharacterized protein</fullName>
    </submittedName>
</protein>
<sequence length="376" mass="43419">MNVNNIVTLSSSEEEDSLNLNEPPNKKKKWTDNENKVQVVKSSDLDNVVKEKSKGDMFQKFLNTCQLVSQDSEMPRIVEKIQKTHSATVKAYTLSLEFQQLLREKRRLIITEPRNIFVHIKEVMDELRLRKKKASLNGTSNNQEPMNGSPIPVAGSSKPSDPVTVDGEVGMAVPVEHRKIVKKLTKVMRILHYKILKLETQEVDFDDDNDSSYLKLQRYRDRFCKVRKKLCEYVPELDRHKKYKITFSGTPFTELNRRIESFVNKKKEFPDYHDVLKLVIECKVSSSPDYRMKLGVYFRLLPDRQLLLLALRARREHFMGQIWPAGQQFLTTASIEVSLLIAKMKKTHTIGETVVKPCLVKAVTQALGEEATKKIQ</sequence>
<dbReference type="GO" id="GO:0050681">
    <property type="term" value="F:nuclear androgen receptor binding"/>
    <property type="evidence" value="ECO:0007669"/>
    <property type="project" value="TreeGrafter"/>
</dbReference>
<dbReference type="InterPro" id="IPR046426">
    <property type="entry name" value="DAXX_histone-bd_sf"/>
</dbReference>